<feature type="compositionally biased region" description="Low complexity" evidence="7">
    <location>
        <begin position="533"/>
        <end position="546"/>
    </location>
</feature>
<feature type="domain" description="UBA" evidence="8">
    <location>
        <begin position="868"/>
        <end position="912"/>
    </location>
</feature>
<dbReference type="CDD" id="cd02340">
    <property type="entry name" value="ZZ_NBR1_like"/>
    <property type="match status" value="2"/>
</dbReference>
<evidence type="ECO:0000256" key="5">
    <source>
        <dbReference type="ARBA" id="ARBA00023329"/>
    </source>
</evidence>
<evidence type="ECO:0000313" key="11">
    <source>
        <dbReference type="EMBL" id="CAB5293826.1"/>
    </source>
</evidence>
<evidence type="ECO:0000313" key="12">
    <source>
        <dbReference type="EMBL" id="PKB98621.1"/>
    </source>
</evidence>
<dbReference type="CDD" id="cd14319">
    <property type="entry name" value="UBA_NBR1"/>
    <property type="match status" value="1"/>
</dbReference>
<dbReference type="InterPro" id="IPR000433">
    <property type="entry name" value="Znf_ZZ"/>
</dbReference>
<reference evidence="12 15" key="2">
    <citation type="submission" date="2017-09" db="EMBL/GenBank/DDBJ databases">
        <title>Extensive intraspecific genome diversity in a model arbuscular mycorrhizal fungus.</title>
        <authorList>
            <person name="Chen E.C."/>
            <person name="Morin E."/>
            <person name="Beaudet D."/>
            <person name="Noel J."/>
            <person name="Ndikumana S."/>
            <person name="Charron P."/>
            <person name="St-Onge C."/>
            <person name="Giorgi J."/>
            <person name="Grigoriev I.V."/>
            <person name="Roux C."/>
            <person name="Martin F.M."/>
            <person name="Corradi N."/>
        </authorList>
    </citation>
    <scope>NUCLEOTIDE SEQUENCE [LARGE SCALE GENOMIC DNA]</scope>
    <source>
        <strain evidence="12 15">A5</strain>
    </source>
</reference>
<name>A0A2I1FAQ5_9GLOM</name>
<dbReference type="PROSITE" id="PS50135">
    <property type="entry name" value="ZF_ZZ_2"/>
    <property type="match status" value="2"/>
</dbReference>
<protein>
    <recommendedName>
        <fullName evidence="17">Next to BRCA1 gene 1 protein</fullName>
    </recommendedName>
</protein>
<evidence type="ECO:0000313" key="15">
    <source>
        <dbReference type="Proteomes" id="UP000232722"/>
    </source>
</evidence>
<comment type="caution">
    <text evidence="11">The sequence shown here is derived from an EMBL/GenBank/DDBJ whole genome shotgun (WGS) entry which is preliminary data.</text>
</comment>
<dbReference type="FunFam" id="3.30.60.90:FF:000007">
    <property type="entry name" value="Next to BRCA1 gene 1 protein"/>
    <property type="match status" value="1"/>
</dbReference>
<dbReference type="Pfam" id="PF00564">
    <property type="entry name" value="PB1"/>
    <property type="match status" value="1"/>
</dbReference>
<keyword evidence="4" id="KW-0862">Zinc</keyword>
<feature type="region of interest" description="Disordered" evidence="7">
    <location>
        <begin position="761"/>
        <end position="787"/>
    </location>
</feature>
<evidence type="ECO:0000256" key="2">
    <source>
        <dbReference type="ARBA" id="ARBA00022723"/>
    </source>
</evidence>
<dbReference type="Proteomes" id="UP000684084">
    <property type="component" value="Unassembled WGS sequence"/>
</dbReference>
<evidence type="ECO:0000313" key="14">
    <source>
        <dbReference type="Proteomes" id="UP000232688"/>
    </source>
</evidence>
<evidence type="ECO:0000259" key="10">
    <source>
        <dbReference type="PROSITE" id="PS51745"/>
    </source>
</evidence>
<dbReference type="GO" id="GO:0005776">
    <property type="term" value="C:autophagosome"/>
    <property type="evidence" value="ECO:0007669"/>
    <property type="project" value="UniProtKB-SubCell"/>
</dbReference>
<dbReference type="Pfam" id="PF00569">
    <property type="entry name" value="ZZ"/>
    <property type="match status" value="3"/>
</dbReference>
<evidence type="ECO:0000256" key="7">
    <source>
        <dbReference type="SAM" id="MobiDB-lite"/>
    </source>
</evidence>
<dbReference type="InterPro" id="IPR053793">
    <property type="entry name" value="PB1-like"/>
</dbReference>
<dbReference type="OrthoDB" id="661148at2759"/>
<keyword evidence="5" id="KW-0968">Cytoplasmic vesicle</keyword>
<dbReference type="GO" id="GO:0008270">
    <property type="term" value="F:zinc ion binding"/>
    <property type="evidence" value="ECO:0007669"/>
    <property type="project" value="UniProtKB-KW"/>
</dbReference>
<dbReference type="InterPro" id="IPR015940">
    <property type="entry name" value="UBA"/>
</dbReference>
<evidence type="ECO:0000256" key="6">
    <source>
        <dbReference type="PROSITE-ProRule" id="PRU00228"/>
    </source>
</evidence>
<reference evidence="13 14" key="4">
    <citation type="submission" date="2017-10" db="EMBL/GenBank/DDBJ databases">
        <title>Genome analyses suggest a sexual origin of heterokaryosis in a supposedly ancient asexual fungus.</title>
        <authorList>
            <person name="Corradi N."/>
            <person name="Sedzielewska K."/>
            <person name="Noel J."/>
            <person name="Charron P."/>
            <person name="Farinelli L."/>
            <person name="Marton T."/>
            <person name="Kruger M."/>
            <person name="Pelin A."/>
            <person name="Brachmann A."/>
            <person name="Corradi N."/>
        </authorList>
    </citation>
    <scope>NUCLEOTIDE SEQUENCE [LARGE SCALE GENOMIC DNA]</scope>
    <source>
        <strain evidence="13 14">A1</strain>
    </source>
</reference>
<dbReference type="PANTHER" id="PTHR20930">
    <property type="entry name" value="OVARIAN CARCINOMA ANTIGEN CA125-RELATED"/>
    <property type="match status" value="1"/>
</dbReference>
<dbReference type="Pfam" id="PF16158">
    <property type="entry name" value="N_BRCA1_IG"/>
    <property type="match status" value="1"/>
</dbReference>
<dbReference type="VEuPathDB" id="FungiDB:FUN_018807"/>
<dbReference type="Proteomes" id="UP000232688">
    <property type="component" value="Unassembled WGS sequence"/>
</dbReference>
<evidence type="ECO:0000256" key="1">
    <source>
        <dbReference type="ARBA" id="ARBA00004419"/>
    </source>
</evidence>
<dbReference type="SUPFAM" id="SSF46934">
    <property type="entry name" value="UBA-like"/>
    <property type="match status" value="1"/>
</dbReference>
<reference evidence="12 15" key="1">
    <citation type="submission" date="2016-04" db="EMBL/GenBank/DDBJ databases">
        <title>Genome analyses suggest a sexual origin of heterokaryosis in a supposedly ancient asexual fungus.</title>
        <authorList>
            <person name="Ropars J."/>
            <person name="Sedzielewska K."/>
            <person name="Noel J."/>
            <person name="Charron P."/>
            <person name="Farinelli L."/>
            <person name="Marton T."/>
            <person name="Kruger M."/>
            <person name="Pelin A."/>
            <person name="Brachmann A."/>
            <person name="Corradi N."/>
        </authorList>
    </citation>
    <scope>NUCLEOTIDE SEQUENCE [LARGE SCALE GENOMIC DNA]</scope>
    <source>
        <strain evidence="12 15">A5</strain>
    </source>
</reference>
<keyword evidence="2" id="KW-0479">Metal-binding</keyword>
<feature type="compositionally biased region" description="Polar residues" evidence="7">
    <location>
        <begin position="180"/>
        <end position="197"/>
    </location>
</feature>
<reference evidence="11" key="5">
    <citation type="submission" date="2020-05" db="EMBL/GenBank/DDBJ databases">
        <authorList>
            <person name="Rincon C."/>
            <person name="Sanders R I."/>
            <person name="Robbins C."/>
            <person name="Chaturvedi A."/>
        </authorList>
    </citation>
    <scope>NUCLEOTIDE SEQUENCE</scope>
    <source>
        <strain evidence="11">CHB12</strain>
    </source>
</reference>
<feature type="region of interest" description="Disordered" evidence="7">
    <location>
        <begin position="180"/>
        <end position="218"/>
    </location>
</feature>
<feature type="compositionally biased region" description="Low complexity" evidence="7">
    <location>
        <begin position="503"/>
        <end position="524"/>
    </location>
</feature>
<gene>
    <name evidence="11" type="ORF">CHRIB12_LOCUS298</name>
    <name evidence="13" type="ORF">RhiirA1_429261</name>
    <name evidence="12" type="ORF">RhiirA5_366886</name>
</gene>
<dbReference type="InterPro" id="IPR009060">
    <property type="entry name" value="UBA-like_sf"/>
</dbReference>
<feature type="compositionally biased region" description="Polar residues" evidence="7">
    <location>
        <begin position="830"/>
        <end position="840"/>
    </location>
</feature>
<dbReference type="SUPFAM" id="SSF54277">
    <property type="entry name" value="CAD &amp; PB1 domains"/>
    <property type="match status" value="1"/>
</dbReference>
<evidence type="ECO:0000313" key="16">
    <source>
        <dbReference type="Proteomes" id="UP000684084"/>
    </source>
</evidence>
<feature type="compositionally biased region" description="Low complexity" evidence="7">
    <location>
        <begin position="199"/>
        <end position="208"/>
    </location>
</feature>
<accession>A0A2I1FAQ5</accession>
<dbReference type="EMBL" id="CAGKOT010000001">
    <property type="protein sequence ID" value="CAB5293826.1"/>
    <property type="molecule type" value="Genomic_DNA"/>
</dbReference>
<reference evidence="13 14" key="3">
    <citation type="submission" date="2017-10" db="EMBL/GenBank/DDBJ databases">
        <title>Extensive intraspecific genome diversity in a model arbuscular mycorrhizal fungus.</title>
        <authorList>
            <person name="Chen E.C.H."/>
            <person name="Morin E."/>
            <person name="Baudet D."/>
            <person name="Noel J."/>
            <person name="Ndikumana S."/>
            <person name="Charron P."/>
            <person name="St-Onge C."/>
            <person name="Giorgi J."/>
            <person name="Grigoriev I.V."/>
            <person name="Roux C."/>
            <person name="Martin F.M."/>
            <person name="Corradi N."/>
        </authorList>
    </citation>
    <scope>NUCLEOTIDE SEQUENCE [LARGE SCALE GENOMIC DNA]</scope>
    <source>
        <strain evidence="13 14">A1</strain>
    </source>
</reference>
<dbReference type="Gene3D" id="1.10.8.10">
    <property type="entry name" value="DNA helicase RuvA subunit, C-terminal domain"/>
    <property type="match status" value="1"/>
</dbReference>
<evidence type="ECO:0000259" key="9">
    <source>
        <dbReference type="PROSITE" id="PS50135"/>
    </source>
</evidence>
<evidence type="ECO:0000256" key="3">
    <source>
        <dbReference type="ARBA" id="ARBA00022771"/>
    </source>
</evidence>
<dbReference type="PANTHER" id="PTHR20930:SF0">
    <property type="entry name" value="PROTEIN ILRUN"/>
    <property type="match status" value="1"/>
</dbReference>
<feature type="compositionally biased region" description="Acidic residues" evidence="7">
    <location>
        <begin position="769"/>
        <end position="782"/>
    </location>
</feature>
<dbReference type="EMBL" id="LLXJ01002548">
    <property type="protein sequence ID" value="PKB98621.1"/>
    <property type="molecule type" value="Genomic_DNA"/>
</dbReference>
<dbReference type="SUPFAM" id="SSF57850">
    <property type="entry name" value="RING/U-box"/>
    <property type="match status" value="3"/>
</dbReference>
<dbReference type="VEuPathDB" id="FungiDB:RhiirFUN_015242"/>
<sequence>MESFQINFKVSCTSDPTVLRKLNFKNSDLTYSSLYAKLSALFKLDNFIIRYTDEDEDAICIDNDKELKDAIDHALNLGKNNARVVIRLSLERMDTQVSNRQDPSENLNDKNIVAGSYAAPQIDKSQSSSEFGTNNEYANPEEYAFERVLNTGIKNLQDMVQAFVTQLSNTIERDLSNKNLNVSQPHQSNNGGNSHNVKSNDSITSSSSETRQIPKVTDIPASSEPVVHHGVMCDCCKNIIRGMRWKCTSCLNYDLCQVCKSKSPSIHRHSNKHAFQPIPYPRTSNHTPRPENLHSATCDYCESVIFGIRHKCINCPDFDLCNNCISLAPTQHPNHTFVPIHRPGEPEIKIPDAAFHPGIRCDGCHKSITGVRFKCGNCPDFDLCGNCEASPLKKHDPNHVFIKFKRPVPSPISSTTPLLPLFYSRADVKICRSKECGQKSISKEMESTTNNSIAEARLSSATFATQSTSQKSPISIVRATSDPVVSRAPIDLYDQLLITSTTSLESSTKPKSQNDSSSVSSLCSKQVPLPEMSSTPSPSVSNVNTSHTDSNNYFTPLSLKTPVAETISKNPSGKAFDASMLNSRFIEDVNVPDGTVLVPQAQFLKIWKMSNNGSIAWPESTVLHYVGGQRMFNDALIKSGEEPKILVGSVEVGKTVCISADLQAPSESGKYVSFWRLTDSDGNRFGHKVWCDITVEVDDQSSSMSSSSMIFPVLNYDQQSVSFRTKDTSAPVTTFASLEIGKLQNEDDSLHDQLAAYNKKSEIISETESQPDFDDSDEDSDDISSITSSIDSSQDFIVVEKESDNDMQRGRSVQPYIISQDSNEDKTRNDAQLPSIENVQSSSPVDILTVENAATSQLVTDEPELSGEIPEEYQEKLTHLNDMGFHNKEKNLELLKKFNGDLENTINNLLKM</sequence>
<evidence type="ECO:0000259" key="8">
    <source>
        <dbReference type="PROSITE" id="PS50030"/>
    </source>
</evidence>
<dbReference type="SMART" id="SM00666">
    <property type="entry name" value="PB1"/>
    <property type="match status" value="1"/>
</dbReference>
<feature type="region of interest" description="Disordered" evidence="7">
    <location>
        <begin position="802"/>
        <end position="840"/>
    </location>
</feature>
<dbReference type="Gene3D" id="3.10.20.90">
    <property type="entry name" value="Phosphatidylinositol 3-kinase Catalytic Subunit, Chain A, domain 1"/>
    <property type="match status" value="1"/>
</dbReference>
<dbReference type="Proteomes" id="UP000232722">
    <property type="component" value="Unassembled WGS sequence"/>
</dbReference>
<dbReference type="InterPro" id="IPR032350">
    <property type="entry name" value="Nbr1_FW"/>
</dbReference>
<dbReference type="InterPro" id="IPR013783">
    <property type="entry name" value="Ig-like_fold"/>
</dbReference>
<keyword evidence="3 6" id="KW-0863">Zinc-finger</keyword>
<dbReference type="InterPro" id="IPR000270">
    <property type="entry name" value="PB1_dom"/>
</dbReference>
<feature type="domain" description="ZZ-type" evidence="9">
    <location>
        <begin position="356"/>
        <end position="409"/>
    </location>
</feature>
<organism evidence="11 16">
    <name type="scientific">Rhizophagus irregularis</name>
    <dbReference type="NCBI Taxonomy" id="588596"/>
    <lineage>
        <taxon>Eukaryota</taxon>
        <taxon>Fungi</taxon>
        <taxon>Fungi incertae sedis</taxon>
        <taxon>Mucoromycota</taxon>
        <taxon>Glomeromycotina</taxon>
        <taxon>Glomeromycetes</taxon>
        <taxon>Glomerales</taxon>
        <taxon>Glomeraceae</taxon>
        <taxon>Rhizophagus</taxon>
    </lineage>
</organism>
<dbReference type="PROSITE" id="PS50030">
    <property type="entry name" value="UBA"/>
    <property type="match status" value="1"/>
</dbReference>
<dbReference type="InterPro" id="IPR043145">
    <property type="entry name" value="Znf_ZZ_sf"/>
</dbReference>
<dbReference type="CDD" id="cd05992">
    <property type="entry name" value="PB1"/>
    <property type="match status" value="1"/>
</dbReference>
<dbReference type="CDD" id="cd14947">
    <property type="entry name" value="NBR1_like"/>
    <property type="match status" value="1"/>
</dbReference>
<dbReference type="GO" id="GO:0031410">
    <property type="term" value="C:cytoplasmic vesicle"/>
    <property type="evidence" value="ECO:0007669"/>
    <property type="project" value="UniProtKB-KW"/>
</dbReference>
<dbReference type="VEuPathDB" id="FungiDB:RhiirA1_429261"/>
<evidence type="ECO:0000256" key="4">
    <source>
        <dbReference type="ARBA" id="ARBA00022833"/>
    </source>
</evidence>
<evidence type="ECO:0000313" key="13">
    <source>
        <dbReference type="EMBL" id="PKC56181.1"/>
    </source>
</evidence>
<feature type="domain" description="ZZ-type" evidence="9">
    <location>
        <begin position="228"/>
        <end position="283"/>
    </location>
</feature>
<dbReference type="PROSITE" id="PS51745">
    <property type="entry name" value="PB1"/>
    <property type="match status" value="1"/>
</dbReference>
<dbReference type="AlphaFoldDB" id="A0A2I1FAQ5"/>
<dbReference type="Gene3D" id="3.30.60.90">
    <property type="match status" value="3"/>
</dbReference>
<dbReference type="EMBL" id="LLXH01002240">
    <property type="protein sequence ID" value="PKC56181.1"/>
    <property type="molecule type" value="Genomic_DNA"/>
</dbReference>
<comment type="subcellular location">
    <subcellularLocation>
        <location evidence="1">Cytoplasmic vesicle</location>
        <location evidence="1">Autophagosome</location>
    </subcellularLocation>
</comment>
<dbReference type="GO" id="GO:0070013">
    <property type="term" value="C:intracellular organelle lumen"/>
    <property type="evidence" value="ECO:0007669"/>
    <property type="project" value="UniProtKB-ARBA"/>
</dbReference>
<dbReference type="Gene3D" id="2.60.40.10">
    <property type="entry name" value="Immunoglobulins"/>
    <property type="match status" value="1"/>
</dbReference>
<proteinExistence type="predicted"/>
<dbReference type="PROSITE" id="PS01357">
    <property type="entry name" value="ZF_ZZ_1"/>
    <property type="match status" value="2"/>
</dbReference>
<feature type="domain" description="PB1" evidence="10">
    <location>
        <begin position="5"/>
        <end position="87"/>
    </location>
</feature>
<feature type="region of interest" description="Disordered" evidence="7">
    <location>
        <begin position="503"/>
        <end position="547"/>
    </location>
</feature>
<dbReference type="SMART" id="SM00291">
    <property type="entry name" value="ZnF_ZZ"/>
    <property type="match status" value="3"/>
</dbReference>
<evidence type="ECO:0008006" key="17">
    <source>
        <dbReference type="Google" id="ProtNLM"/>
    </source>
</evidence>